<dbReference type="Pfam" id="PF20170">
    <property type="entry name" value="Plexin_RBD"/>
    <property type="match status" value="1"/>
</dbReference>
<reference evidence="7" key="1">
    <citation type="submission" date="2012-12" db="EMBL/GenBank/DDBJ databases">
        <authorList>
            <person name="Hellsten U."/>
            <person name="Grimwood J."/>
            <person name="Chapman J.A."/>
            <person name="Shapiro H."/>
            <person name="Aerts A."/>
            <person name="Otillar R.P."/>
            <person name="Terry A.Y."/>
            <person name="Boore J.L."/>
            <person name="Simakov O."/>
            <person name="Marletaz F."/>
            <person name="Cho S.-J."/>
            <person name="Edsinger-Gonzales E."/>
            <person name="Havlak P."/>
            <person name="Kuo D.-H."/>
            <person name="Larsson T."/>
            <person name="Lv J."/>
            <person name="Arendt D."/>
            <person name="Savage R."/>
            <person name="Osoegawa K."/>
            <person name="de Jong P."/>
            <person name="Lindberg D.R."/>
            <person name="Seaver E.C."/>
            <person name="Weisblat D.A."/>
            <person name="Putnam N.H."/>
            <person name="Grigoriev I.V."/>
            <person name="Rokhsar D.S."/>
        </authorList>
    </citation>
    <scope>NUCLEOTIDE SEQUENCE</scope>
    <source>
        <strain evidence="7">I ESC-2004</strain>
    </source>
</reference>
<keyword evidence="2" id="KW-0472">Membrane</keyword>
<proteinExistence type="predicted"/>
<dbReference type="GO" id="GO:0007162">
    <property type="term" value="P:negative regulation of cell adhesion"/>
    <property type="evidence" value="ECO:0007669"/>
    <property type="project" value="TreeGrafter"/>
</dbReference>
<dbReference type="STRING" id="283909.R7UW12"/>
<organism evidence="5">
    <name type="scientific">Capitella teleta</name>
    <name type="common">Polychaete worm</name>
    <dbReference type="NCBI Taxonomy" id="283909"/>
    <lineage>
        <taxon>Eukaryota</taxon>
        <taxon>Metazoa</taxon>
        <taxon>Spiralia</taxon>
        <taxon>Lophotrochozoa</taxon>
        <taxon>Annelida</taxon>
        <taxon>Polychaeta</taxon>
        <taxon>Sedentaria</taxon>
        <taxon>Scolecida</taxon>
        <taxon>Capitellidae</taxon>
        <taxon>Capitella</taxon>
    </lineage>
</organism>
<feature type="transmembrane region" description="Helical" evidence="2">
    <location>
        <begin position="6"/>
        <end position="27"/>
    </location>
</feature>
<evidence type="ECO:0000256" key="2">
    <source>
        <dbReference type="SAM" id="Phobius"/>
    </source>
</evidence>
<dbReference type="GO" id="GO:0008045">
    <property type="term" value="P:motor neuron axon guidance"/>
    <property type="evidence" value="ECO:0007669"/>
    <property type="project" value="TreeGrafter"/>
</dbReference>
<dbReference type="PANTHER" id="PTHR22625:SF44">
    <property type="entry name" value="PLEXIN-B"/>
    <property type="match status" value="1"/>
</dbReference>
<dbReference type="InterPro" id="IPR046800">
    <property type="entry name" value="Plexin_RBD"/>
</dbReference>
<evidence type="ECO:0000313" key="7">
    <source>
        <dbReference type="Proteomes" id="UP000014760"/>
    </source>
</evidence>
<feature type="domain" description="Plexin cytoplasmic RasGAP" evidence="3">
    <location>
        <begin position="78"/>
        <end position="606"/>
    </location>
</feature>
<dbReference type="OrthoDB" id="125363at2759"/>
<dbReference type="GO" id="GO:0017154">
    <property type="term" value="F:semaphorin receptor activity"/>
    <property type="evidence" value="ECO:0007669"/>
    <property type="project" value="InterPro"/>
</dbReference>
<reference evidence="6" key="3">
    <citation type="submission" date="2015-06" db="UniProtKB">
        <authorList>
            <consortium name="EnsemblMetazoa"/>
        </authorList>
    </citation>
    <scope>IDENTIFICATION</scope>
</reference>
<dbReference type="InterPro" id="IPR008936">
    <property type="entry name" value="Rho_GTPase_activation_prot"/>
</dbReference>
<evidence type="ECO:0000256" key="1">
    <source>
        <dbReference type="SAM" id="Coils"/>
    </source>
</evidence>
<dbReference type="Pfam" id="PF08337">
    <property type="entry name" value="Plexin_cytopl"/>
    <property type="match status" value="1"/>
</dbReference>
<dbReference type="EMBL" id="AMQN01020636">
    <property type="status" value="NOT_ANNOTATED_CDS"/>
    <property type="molecule type" value="Genomic_DNA"/>
</dbReference>
<dbReference type="GO" id="GO:0097374">
    <property type="term" value="P:sensory neuron axon guidance"/>
    <property type="evidence" value="ECO:0007669"/>
    <property type="project" value="TreeGrafter"/>
</dbReference>
<name>R7UW12_CAPTE</name>
<keyword evidence="1" id="KW-0175">Coiled coil</keyword>
<evidence type="ECO:0000259" key="4">
    <source>
        <dbReference type="Pfam" id="PF20170"/>
    </source>
</evidence>
<dbReference type="Gene3D" id="1.10.506.10">
    <property type="entry name" value="GTPase Activation - p120gap, domain 1"/>
    <property type="match status" value="2"/>
</dbReference>
<evidence type="ECO:0000313" key="5">
    <source>
        <dbReference type="EMBL" id="ELU10462.1"/>
    </source>
</evidence>
<accession>R7UW12</accession>
<sequence>MSEYLIIGVAVVGGILITVIIVILIVYKRKSTEAERQYKKMQIQLDNLESNVRNECKQAFAELQTEVSDFTSDLNVIGIPFWDYKAYTFKVLFPSHSDHPILHPDPKYGGYEEGFHQFNQLMNSKHFLLIFIRTLEQQKNFGIRDKAVVASLLMIVLQDKMEYATEILKALLNELVDKSVEKKHPKLMLRRTESVVEKLVTNWLSLCMYTYLKKHAGKTLFMLYKAIKHQTEKGPIDGITSEARYSLSEDRLLREKIEPKALTILLRSDNDDGREPVSCKVLDCDTITQAKEKALDAIYMNTPHSKRPSVYDVDLMWQSGQRGHLPLKDEDVTTQVHSGWKRINTLMHYHVPDGANMSLVQSTTKNDMVREMHGMIEITSGSSLSAITPIITMEEGVKVFHLHKQDDNQNAPRSGGQKVISEIFLTRLLATKGTLQQYVDDLFSTILRADSTLTTAVKYLFDFLDNAARRHNIVDPEVVHTWKSNSLPLRFWVNIVKNPEFVFDVSKSHIVDSCLSVIAQTFMDSCSLSEHRLGKDSPSSKLLFAKDIPRYRKQVSQYYRNVQEMPPVTDRDMTQAMTELSMTNVTDFNVSVALKELYKYSMQYSFELIEALDEDPSARKMHLANRFEQVQNIIEGTQYY</sequence>
<protein>
    <submittedName>
        <fullName evidence="5 6">Uncharacterized protein</fullName>
    </submittedName>
</protein>
<feature type="domain" description="Plexin cytoplasmic RhoGTPase-binding" evidence="4">
    <location>
        <begin position="247"/>
        <end position="359"/>
    </location>
</feature>
<gene>
    <name evidence="5" type="ORF">CAPTEDRAFT_177162</name>
</gene>
<dbReference type="InterPro" id="IPR013548">
    <property type="entry name" value="Plexin_cytoplasmic_RasGAP_dom"/>
</dbReference>
<evidence type="ECO:0000313" key="6">
    <source>
        <dbReference type="EnsemblMetazoa" id="CapteP177162"/>
    </source>
</evidence>
<dbReference type="GO" id="GO:0005886">
    <property type="term" value="C:plasma membrane"/>
    <property type="evidence" value="ECO:0007669"/>
    <property type="project" value="TreeGrafter"/>
</dbReference>
<keyword evidence="2" id="KW-0812">Transmembrane</keyword>
<dbReference type="Proteomes" id="UP000014760">
    <property type="component" value="Unassembled WGS sequence"/>
</dbReference>
<dbReference type="Gene3D" id="3.10.20.90">
    <property type="entry name" value="Phosphatidylinositol 3-kinase Catalytic Subunit, Chain A, domain 1"/>
    <property type="match status" value="1"/>
</dbReference>
<dbReference type="GO" id="GO:0050772">
    <property type="term" value="P:positive regulation of axonogenesis"/>
    <property type="evidence" value="ECO:0007669"/>
    <property type="project" value="TreeGrafter"/>
</dbReference>
<evidence type="ECO:0000259" key="3">
    <source>
        <dbReference type="Pfam" id="PF08337"/>
    </source>
</evidence>
<keyword evidence="2" id="KW-1133">Transmembrane helix</keyword>
<keyword evidence="7" id="KW-1185">Reference proteome</keyword>
<dbReference type="PANTHER" id="PTHR22625">
    <property type="entry name" value="PLEXIN"/>
    <property type="match status" value="1"/>
</dbReference>
<reference evidence="5 7" key="2">
    <citation type="journal article" date="2013" name="Nature">
        <title>Insights into bilaterian evolution from three spiralian genomes.</title>
        <authorList>
            <person name="Simakov O."/>
            <person name="Marletaz F."/>
            <person name="Cho S.J."/>
            <person name="Edsinger-Gonzales E."/>
            <person name="Havlak P."/>
            <person name="Hellsten U."/>
            <person name="Kuo D.H."/>
            <person name="Larsson T."/>
            <person name="Lv J."/>
            <person name="Arendt D."/>
            <person name="Savage R."/>
            <person name="Osoegawa K."/>
            <person name="de Jong P."/>
            <person name="Grimwood J."/>
            <person name="Chapman J.A."/>
            <person name="Shapiro H."/>
            <person name="Aerts A."/>
            <person name="Otillar R.P."/>
            <person name="Terry A.Y."/>
            <person name="Boore J.L."/>
            <person name="Grigoriev I.V."/>
            <person name="Lindberg D.R."/>
            <person name="Seaver E.C."/>
            <person name="Weisblat D.A."/>
            <person name="Putnam N.H."/>
            <person name="Rokhsar D.S."/>
        </authorList>
    </citation>
    <scope>NUCLEOTIDE SEQUENCE</scope>
    <source>
        <strain evidence="5 7">I ESC-2004</strain>
    </source>
</reference>
<dbReference type="OMA" id="CEPHIIF"/>
<dbReference type="GO" id="GO:0030334">
    <property type="term" value="P:regulation of cell migration"/>
    <property type="evidence" value="ECO:0007669"/>
    <property type="project" value="TreeGrafter"/>
</dbReference>
<dbReference type="EnsemblMetazoa" id="CapteT177162">
    <property type="protein sequence ID" value="CapteP177162"/>
    <property type="gene ID" value="CapteG177162"/>
</dbReference>
<dbReference type="GO" id="GO:0002116">
    <property type="term" value="C:semaphorin receptor complex"/>
    <property type="evidence" value="ECO:0007669"/>
    <property type="project" value="TreeGrafter"/>
</dbReference>
<dbReference type="InterPro" id="IPR031148">
    <property type="entry name" value="Plexin"/>
</dbReference>
<feature type="coiled-coil region" evidence="1">
    <location>
        <begin position="31"/>
        <end position="58"/>
    </location>
</feature>
<dbReference type="AlphaFoldDB" id="R7UW12"/>
<dbReference type="EMBL" id="KB297476">
    <property type="protein sequence ID" value="ELU10462.1"/>
    <property type="molecule type" value="Genomic_DNA"/>
</dbReference>
<dbReference type="CDD" id="cd12205">
    <property type="entry name" value="RasGAP_plexin"/>
    <property type="match status" value="1"/>
</dbReference>
<dbReference type="GO" id="GO:0008360">
    <property type="term" value="P:regulation of cell shape"/>
    <property type="evidence" value="ECO:0007669"/>
    <property type="project" value="TreeGrafter"/>
</dbReference>
<dbReference type="SUPFAM" id="SSF48350">
    <property type="entry name" value="GTPase activation domain, GAP"/>
    <property type="match status" value="1"/>
</dbReference>
<dbReference type="HOGENOM" id="CLU_004205_3_1_1"/>